<dbReference type="InterPro" id="IPR036388">
    <property type="entry name" value="WH-like_DNA-bd_sf"/>
</dbReference>
<proteinExistence type="inferred from homology"/>
<evidence type="ECO:0000256" key="4">
    <source>
        <dbReference type="ARBA" id="ARBA00023163"/>
    </source>
</evidence>
<dbReference type="InterPro" id="IPR005119">
    <property type="entry name" value="LysR_subst-bd"/>
</dbReference>
<evidence type="ECO:0000313" key="6">
    <source>
        <dbReference type="EMBL" id="MDY0745729.1"/>
    </source>
</evidence>
<keyword evidence="4" id="KW-0804">Transcription</keyword>
<evidence type="ECO:0000313" key="7">
    <source>
        <dbReference type="Proteomes" id="UP001285263"/>
    </source>
</evidence>
<dbReference type="SUPFAM" id="SSF53850">
    <property type="entry name" value="Periplasmic binding protein-like II"/>
    <property type="match status" value="1"/>
</dbReference>
<name>A0ABU5DHG9_9BURK</name>
<comment type="caution">
    <text evidence="6">The sequence shown here is derived from an EMBL/GenBank/DDBJ whole genome shotgun (WGS) entry which is preliminary data.</text>
</comment>
<evidence type="ECO:0000256" key="1">
    <source>
        <dbReference type="ARBA" id="ARBA00009437"/>
    </source>
</evidence>
<dbReference type="SUPFAM" id="SSF46785">
    <property type="entry name" value="Winged helix' DNA-binding domain"/>
    <property type="match status" value="1"/>
</dbReference>
<dbReference type="EMBL" id="JAXCLA010000004">
    <property type="protein sequence ID" value="MDY0745729.1"/>
    <property type="molecule type" value="Genomic_DNA"/>
</dbReference>
<reference evidence="6 7" key="1">
    <citation type="submission" date="2023-11" db="EMBL/GenBank/DDBJ databases">
        <title>Paucibacter sp. nov., isolated from fresh soil in Korea.</title>
        <authorList>
            <person name="Le N.T.T."/>
        </authorList>
    </citation>
    <scope>NUCLEOTIDE SEQUENCE [LARGE SCALE GENOMIC DNA]</scope>
    <source>
        <strain evidence="6 7">R3-3</strain>
    </source>
</reference>
<dbReference type="InterPro" id="IPR000847">
    <property type="entry name" value="LysR_HTH_N"/>
</dbReference>
<organism evidence="6 7">
    <name type="scientific">Roseateles agri</name>
    <dbReference type="NCBI Taxonomy" id="3098619"/>
    <lineage>
        <taxon>Bacteria</taxon>
        <taxon>Pseudomonadati</taxon>
        <taxon>Pseudomonadota</taxon>
        <taxon>Betaproteobacteria</taxon>
        <taxon>Burkholderiales</taxon>
        <taxon>Sphaerotilaceae</taxon>
        <taxon>Roseateles</taxon>
    </lineage>
</organism>
<dbReference type="PANTHER" id="PTHR30126:SF94">
    <property type="entry name" value="LYSR FAMILY TRANSCRIPTIONAL REGULATOR"/>
    <property type="match status" value="1"/>
</dbReference>
<keyword evidence="2" id="KW-0805">Transcription regulation</keyword>
<dbReference type="Proteomes" id="UP001285263">
    <property type="component" value="Unassembled WGS sequence"/>
</dbReference>
<dbReference type="Pfam" id="PF00126">
    <property type="entry name" value="HTH_1"/>
    <property type="match status" value="1"/>
</dbReference>
<protein>
    <submittedName>
        <fullName evidence="6">LysR family transcriptional regulator</fullName>
    </submittedName>
</protein>
<accession>A0ABU5DHG9</accession>
<dbReference type="PANTHER" id="PTHR30126">
    <property type="entry name" value="HTH-TYPE TRANSCRIPTIONAL REGULATOR"/>
    <property type="match status" value="1"/>
</dbReference>
<evidence type="ECO:0000256" key="3">
    <source>
        <dbReference type="ARBA" id="ARBA00023125"/>
    </source>
</evidence>
<sequence>MTFRMRLTLRQLQIFAAVAETGSTTAAGLQVALSQSATSGALNELEALLGARLFDRVGKRLVLNDTGRALLPQARALLDGAQGIEDQFGAGQGIAMQLRIGASTTIGNYLLPALVASYMNGAPGTTIDLTIGNTSEVASAVARLEVDMGFIEGPCHEPEVIAQPWLEDEMVIVCAPSHPLVQGSPGARVGLKALRQQRWLLREPGSGTREAVEHALLPHLHQWVQPMQLGSTEAIKQAAAQGLGLTCLSRCAVEDLLTLQRLTVVGTTLPRLSRRFYLIHHRQKQFSASLQRFSAHCQPA</sequence>
<evidence type="ECO:0000259" key="5">
    <source>
        <dbReference type="PROSITE" id="PS50931"/>
    </source>
</evidence>
<dbReference type="CDD" id="cd08420">
    <property type="entry name" value="PBP2_CysL_like"/>
    <property type="match status" value="1"/>
</dbReference>
<dbReference type="InterPro" id="IPR036390">
    <property type="entry name" value="WH_DNA-bd_sf"/>
</dbReference>
<comment type="similarity">
    <text evidence="1">Belongs to the LysR transcriptional regulatory family.</text>
</comment>
<keyword evidence="3" id="KW-0238">DNA-binding</keyword>
<dbReference type="Pfam" id="PF03466">
    <property type="entry name" value="LysR_substrate"/>
    <property type="match status" value="1"/>
</dbReference>
<feature type="domain" description="HTH lysR-type" evidence="5">
    <location>
        <begin position="7"/>
        <end position="64"/>
    </location>
</feature>
<dbReference type="Gene3D" id="3.40.190.290">
    <property type="match status" value="1"/>
</dbReference>
<evidence type="ECO:0000256" key="2">
    <source>
        <dbReference type="ARBA" id="ARBA00023015"/>
    </source>
</evidence>
<dbReference type="PROSITE" id="PS50931">
    <property type="entry name" value="HTH_LYSR"/>
    <property type="match status" value="1"/>
</dbReference>
<gene>
    <name evidence="6" type="ORF">SNE35_14510</name>
</gene>
<keyword evidence="7" id="KW-1185">Reference proteome</keyword>
<dbReference type="Gene3D" id="1.10.10.10">
    <property type="entry name" value="Winged helix-like DNA-binding domain superfamily/Winged helix DNA-binding domain"/>
    <property type="match status" value="1"/>
</dbReference>
<dbReference type="NCBIfam" id="NF008095">
    <property type="entry name" value="PRK10837.1"/>
    <property type="match status" value="1"/>
</dbReference>